<sequence length="392" mass="42561">MSDPSLPPTAPQRQADEPPVNLRKLEPEPQLPLASPAPTISAYPVRFTGTAGEFFRLWIVNTALSIMTLGLYLPWARVRTRQYFYGHTWVDGQNFEYTANPVALLRGYVIVAAFFGTYTLSSQIQFQGWEWVAGLIGIGFVALYPWLVMKSLRFLAASTSHRGLNFRFHGRAGGAYVAYGVANIVAGLSSSLALPWAWFMQRRYQVEHAAYGRGRATFRGDVGSFYIIGLTALGMVIGAVIVLAVPVIAGFALLSSDDPFSRSGDAGFLGAFAGIAVLYLAFLAAYSLAWQYIRGATLKLVLNSIELGGVVRTHATFSPWMLAWIGLSNAAVQVVTLGLATPWAAVRRTRYMMGGIQVLAIASLDDFAADVTLNENALGEAATELLDINLGF</sequence>
<reference evidence="3 4" key="1">
    <citation type="submission" date="2024-09" db="EMBL/GenBank/DDBJ databases">
        <authorList>
            <person name="Sun Q."/>
            <person name="Mori K."/>
        </authorList>
    </citation>
    <scope>NUCLEOTIDE SEQUENCE [LARGE SCALE GENOMIC DNA]</scope>
    <source>
        <strain evidence="3 4">JCM 13503</strain>
    </source>
</reference>
<dbReference type="RefSeq" id="WP_380016220.1">
    <property type="nucleotide sequence ID" value="NZ_JBHLYR010000067.1"/>
</dbReference>
<feature type="transmembrane region" description="Helical" evidence="2">
    <location>
        <begin position="176"/>
        <end position="198"/>
    </location>
</feature>
<feature type="transmembrane region" description="Helical" evidence="2">
    <location>
        <begin position="55"/>
        <end position="76"/>
    </location>
</feature>
<evidence type="ECO:0000313" key="3">
    <source>
        <dbReference type="EMBL" id="MFB9994858.1"/>
    </source>
</evidence>
<keyword evidence="2" id="KW-0812">Transmembrane</keyword>
<dbReference type="Pfam" id="PF05987">
    <property type="entry name" value="DUF898"/>
    <property type="match status" value="1"/>
</dbReference>
<accession>A0ABV6B527</accession>
<gene>
    <name evidence="3" type="ORF">ACFFLM_23190</name>
</gene>
<dbReference type="Proteomes" id="UP001589733">
    <property type="component" value="Unassembled WGS sequence"/>
</dbReference>
<name>A0ABV6B527_9DEIO</name>
<dbReference type="InterPro" id="IPR010295">
    <property type="entry name" value="DUF898"/>
</dbReference>
<proteinExistence type="predicted"/>
<protein>
    <submittedName>
        <fullName evidence="3">YjgN family protein</fullName>
    </submittedName>
</protein>
<keyword evidence="2" id="KW-1133">Transmembrane helix</keyword>
<comment type="caution">
    <text evidence="3">The sequence shown here is derived from an EMBL/GenBank/DDBJ whole genome shotgun (WGS) entry which is preliminary data.</text>
</comment>
<feature type="region of interest" description="Disordered" evidence="1">
    <location>
        <begin position="1"/>
        <end position="23"/>
    </location>
</feature>
<feature type="transmembrane region" description="Helical" evidence="2">
    <location>
        <begin position="321"/>
        <end position="346"/>
    </location>
</feature>
<evidence type="ECO:0000256" key="2">
    <source>
        <dbReference type="SAM" id="Phobius"/>
    </source>
</evidence>
<evidence type="ECO:0000256" key="1">
    <source>
        <dbReference type="SAM" id="MobiDB-lite"/>
    </source>
</evidence>
<dbReference type="EMBL" id="JBHLYR010000067">
    <property type="protein sequence ID" value="MFB9994858.1"/>
    <property type="molecule type" value="Genomic_DNA"/>
</dbReference>
<feature type="transmembrane region" description="Helical" evidence="2">
    <location>
        <begin position="97"/>
        <end position="119"/>
    </location>
</feature>
<feature type="transmembrane region" description="Helical" evidence="2">
    <location>
        <begin position="225"/>
        <end position="254"/>
    </location>
</feature>
<feature type="transmembrane region" description="Helical" evidence="2">
    <location>
        <begin position="131"/>
        <end position="155"/>
    </location>
</feature>
<feature type="transmembrane region" description="Helical" evidence="2">
    <location>
        <begin position="266"/>
        <end position="293"/>
    </location>
</feature>
<organism evidence="3 4">
    <name type="scientific">Deinococcus oregonensis</name>
    <dbReference type="NCBI Taxonomy" id="1805970"/>
    <lineage>
        <taxon>Bacteria</taxon>
        <taxon>Thermotogati</taxon>
        <taxon>Deinococcota</taxon>
        <taxon>Deinococci</taxon>
        <taxon>Deinococcales</taxon>
        <taxon>Deinococcaceae</taxon>
        <taxon>Deinococcus</taxon>
    </lineage>
</organism>
<keyword evidence="4" id="KW-1185">Reference proteome</keyword>
<evidence type="ECO:0000313" key="4">
    <source>
        <dbReference type="Proteomes" id="UP001589733"/>
    </source>
</evidence>
<keyword evidence="2" id="KW-0472">Membrane</keyword>
<feature type="compositionally biased region" description="Pro residues" evidence="1">
    <location>
        <begin position="1"/>
        <end position="10"/>
    </location>
</feature>